<feature type="domain" description="RNA polymerase sigma-70 region 2" evidence="6">
    <location>
        <begin position="25"/>
        <end position="89"/>
    </location>
</feature>
<keyword evidence="3" id="KW-0731">Sigma factor</keyword>
<dbReference type="Gene3D" id="1.10.1740.10">
    <property type="match status" value="1"/>
</dbReference>
<sequence length="187" mass="20897">MARDHTRGTGQGSPYDGEFARFFDARVHQLRSTAYLLCGDWHQAEDLTQATLLKLYLAWPRLTGRDRLDAYARQVLTRTFLAERRRPWRREKPAEELPDDVSVDGPAPEERMVVLRALAAVPPKQRAVLVLRFWQDLGVEETAAALSCSVGNVKSQTARGLATLRARLGPSYGSEVNAWQTSTSGTS</sequence>
<dbReference type="GO" id="GO:0016987">
    <property type="term" value="F:sigma factor activity"/>
    <property type="evidence" value="ECO:0007669"/>
    <property type="project" value="UniProtKB-KW"/>
</dbReference>
<evidence type="ECO:0000259" key="6">
    <source>
        <dbReference type="Pfam" id="PF04542"/>
    </source>
</evidence>
<evidence type="ECO:0000256" key="2">
    <source>
        <dbReference type="ARBA" id="ARBA00023015"/>
    </source>
</evidence>
<evidence type="ECO:0000313" key="8">
    <source>
        <dbReference type="EMBL" id="RZQ64379.1"/>
    </source>
</evidence>
<dbReference type="PANTHER" id="PTHR43133:SF50">
    <property type="entry name" value="ECF RNA POLYMERASE SIGMA FACTOR SIGM"/>
    <property type="match status" value="1"/>
</dbReference>
<dbReference type="Proteomes" id="UP000292003">
    <property type="component" value="Unassembled WGS sequence"/>
</dbReference>
<dbReference type="Gene3D" id="1.10.10.10">
    <property type="entry name" value="Winged helix-like DNA-binding domain superfamily/Winged helix DNA-binding domain"/>
    <property type="match status" value="1"/>
</dbReference>
<proteinExistence type="inferred from homology"/>
<dbReference type="OrthoDB" id="3783006at2"/>
<reference evidence="8 9" key="1">
    <citation type="submission" date="2019-02" db="EMBL/GenBank/DDBJ databases">
        <title>Draft genome sequence of Amycolatopsis sp. 8-3EHSu isolated from roots of Suaeda maritima.</title>
        <authorList>
            <person name="Duangmal K."/>
            <person name="Chantavorakit T."/>
        </authorList>
    </citation>
    <scope>NUCLEOTIDE SEQUENCE [LARGE SCALE GENOMIC DNA]</scope>
    <source>
        <strain evidence="8 9">8-3EHSu</strain>
    </source>
</reference>
<dbReference type="NCBIfam" id="TIGR02937">
    <property type="entry name" value="sigma70-ECF"/>
    <property type="match status" value="1"/>
</dbReference>
<dbReference type="InterPro" id="IPR039425">
    <property type="entry name" value="RNA_pol_sigma-70-like"/>
</dbReference>
<dbReference type="InterPro" id="IPR014325">
    <property type="entry name" value="RNA_pol_sigma-E_actinobac"/>
</dbReference>
<gene>
    <name evidence="8" type="ORF">EWH70_10475</name>
</gene>
<dbReference type="InterPro" id="IPR013324">
    <property type="entry name" value="RNA_pol_sigma_r3/r4-like"/>
</dbReference>
<dbReference type="InterPro" id="IPR013249">
    <property type="entry name" value="RNA_pol_sigma70_r4_t2"/>
</dbReference>
<dbReference type="PANTHER" id="PTHR43133">
    <property type="entry name" value="RNA POLYMERASE ECF-TYPE SIGMA FACTO"/>
    <property type="match status" value="1"/>
</dbReference>
<dbReference type="CDD" id="cd06171">
    <property type="entry name" value="Sigma70_r4"/>
    <property type="match status" value="1"/>
</dbReference>
<dbReference type="SUPFAM" id="SSF88946">
    <property type="entry name" value="Sigma2 domain of RNA polymerase sigma factors"/>
    <property type="match status" value="1"/>
</dbReference>
<evidence type="ECO:0000256" key="3">
    <source>
        <dbReference type="ARBA" id="ARBA00023082"/>
    </source>
</evidence>
<dbReference type="RefSeq" id="WP_130475090.1">
    <property type="nucleotide sequence ID" value="NZ_SFCC01000004.1"/>
</dbReference>
<dbReference type="InterPro" id="IPR007627">
    <property type="entry name" value="RNA_pol_sigma70_r2"/>
</dbReference>
<name>A0A4Q7JAS5_9PSEU</name>
<evidence type="ECO:0000256" key="4">
    <source>
        <dbReference type="ARBA" id="ARBA00023125"/>
    </source>
</evidence>
<keyword evidence="9" id="KW-1185">Reference proteome</keyword>
<keyword evidence="5" id="KW-0804">Transcription</keyword>
<comment type="caution">
    <text evidence="8">The sequence shown here is derived from an EMBL/GenBank/DDBJ whole genome shotgun (WGS) entry which is preliminary data.</text>
</comment>
<dbReference type="GO" id="GO:0003677">
    <property type="term" value="F:DNA binding"/>
    <property type="evidence" value="ECO:0007669"/>
    <property type="project" value="UniProtKB-KW"/>
</dbReference>
<comment type="similarity">
    <text evidence="1">Belongs to the sigma-70 factor family. ECF subfamily.</text>
</comment>
<evidence type="ECO:0000259" key="7">
    <source>
        <dbReference type="Pfam" id="PF08281"/>
    </source>
</evidence>
<protein>
    <submittedName>
        <fullName evidence="8">SigE family RNA polymerase sigma factor</fullName>
    </submittedName>
</protein>
<dbReference type="InterPro" id="IPR036388">
    <property type="entry name" value="WH-like_DNA-bd_sf"/>
</dbReference>
<dbReference type="EMBL" id="SFCC01000004">
    <property type="protein sequence ID" value="RZQ64379.1"/>
    <property type="molecule type" value="Genomic_DNA"/>
</dbReference>
<dbReference type="NCBIfam" id="TIGR02983">
    <property type="entry name" value="SigE-fam_strep"/>
    <property type="match status" value="1"/>
</dbReference>
<dbReference type="Pfam" id="PF08281">
    <property type="entry name" value="Sigma70_r4_2"/>
    <property type="match status" value="1"/>
</dbReference>
<evidence type="ECO:0000256" key="5">
    <source>
        <dbReference type="ARBA" id="ARBA00023163"/>
    </source>
</evidence>
<evidence type="ECO:0000313" key="9">
    <source>
        <dbReference type="Proteomes" id="UP000292003"/>
    </source>
</evidence>
<organism evidence="8 9">
    <name type="scientific">Amycolatopsis suaedae</name>
    <dbReference type="NCBI Taxonomy" id="2510978"/>
    <lineage>
        <taxon>Bacteria</taxon>
        <taxon>Bacillati</taxon>
        <taxon>Actinomycetota</taxon>
        <taxon>Actinomycetes</taxon>
        <taxon>Pseudonocardiales</taxon>
        <taxon>Pseudonocardiaceae</taxon>
        <taxon>Amycolatopsis</taxon>
    </lineage>
</organism>
<dbReference type="Pfam" id="PF04542">
    <property type="entry name" value="Sigma70_r2"/>
    <property type="match status" value="1"/>
</dbReference>
<accession>A0A4Q7JAS5</accession>
<evidence type="ECO:0000256" key="1">
    <source>
        <dbReference type="ARBA" id="ARBA00010641"/>
    </source>
</evidence>
<dbReference type="InterPro" id="IPR013325">
    <property type="entry name" value="RNA_pol_sigma_r2"/>
</dbReference>
<dbReference type="SUPFAM" id="SSF88659">
    <property type="entry name" value="Sigma3 and sigma4 domains of RNA polymerase sigma factors"/>
    <property type="match status" value="1"/>
</dbReference>
<keyword evidence="2" id="KW-0805">Transcription regulation</keyword>
<dbReference type="AlphaFoldDB" id="A0A4Q7JAS5"/>
<keyword evidence="4" id="KW-0238">DNA-binding</keyword>
<dbReference type="InterPro" id="IPR014284">
    <property type="entry name" value="RNA_pol_sigma-70_dom"/>
</dbReference>
<dbReference type="GO" id="GO:0006352">
    <property type="term" value="P:DNA-templated transcription initiation"/>
    <property type="evidence" value="ECO:0007669"/>
    <property type="project" value="InterPro"/>
</dbReference>
<feature type="domain" description="RNA polymerase sigma factor 70 region 4 type 2" evidence="7">
    <location>
        <begin position="112"/>
        <end position="164"/>
    </location>
</feature>